<evidence type="ECO:0000256" key="1">
    <source>
        <dbReference type="ARBA" id="ARBA00001947"/>
    </source>
</evidence>
<comment type="cofactor">
    <cofactor evidence="8">
        <name>a divalent metal cation</name>
        <dbReference type="ChEBI" id="CHEBI:60240"/>
    </cofactor>
    <text evidence="8">Binds 2 divalent metal cations per subunit.</text>
</comment>
<evidence type="ECO:0000256" key="8">
    <source>
        <dbReference type="PIRSR" id="PIRSR001123-2"/>
    </source>
</evidence>
<evidence type="ECO:0000256" key="6">
    <source>
        <dbReference type="ARBA" id="ARBA00023049"/>
    </source>
</evidence>
<feature type="binding site" evidence="8">
    <location>
        <position position="361"/>
    </location>
    <ligand>
        <name>Zn(2+)</name>
        <dbReference type="ChEBI" id="CHEBI:29105"/>
        <label>2</label>
    </ligand>
</feature>
<comment type="similarity">
    <text evidence="7">Belongs to the peptidase M42 family.</text>
</comment>
<evidence type="ECO:0000256" key="3">
    <source>
        <dbReference type="ARBA" id="ARBA00022723"/>
    </source>
</evidence>
<dbReference type="PANTHER" id="PTHR42994:SF2">
    <property type="entry name" value="PEPTIDASE"/>
    <property type="match status" value="1"/>
</dbReference>
<keyword evidence="5" id="KW-0862">Zinc</keyword>
<dbReference type="GO" id="GO:0008237">
    <property type="term" value="F:metallopeptidase activity"/>
    <property type="evidence" value="ECO:0007669"/>
    <property type="project" value="UniProtKB-KW"/>
</dbReference>
<dbReference type="InterPro" id="IPR036264">
    <property type="entry name" value="Bact_exopeptidase_dim_dom"/>
</dbReference>
<keyword evidence="3 8" id="KW-0479">Metal-binding</keyword>
<comment type="cofactor">
    <cofactor evidence="1">
        <name>Zn(2+)</name>
        <dbReference type="ChEBI" id="CHEBI:29105"/>
    </cofactor>
</comment>
<evidence type="ECO:0000256" key="4">
    <source>
        <dbReference type="ARBA" id="ARBA00022801"/>
    </source>
</evidence>
<dbReference type="InterPro" id="IPR010162">
    <property type="entry name" value="PepT-like"/>
</dbReference>
<evidence type="ECO:0000256" key="2">
    <source>
        <dbReference type="ARBA" id="ARBA00022670"/>
    </source>
</evidence>
<dbReference type="NCBIfam" id="TIGR01883">
    <property type="entry name" value="PepT-like"/>
    <property type="match status" value="1"/>
</dbReference>
<dbReference type="PIRSF" id="PIRSF001123">
    <property type="entry name" value="PepA_GA"/>
    <property type="match status" value="1"/>
</dbReference>
<proteinExistence type="inferred from homology"/>
<dbReference type="GO" id="GO:0046872">
    <property type="term" value="F:metal ion binding"/>
    <property type="evidence" value="ECO:0007669"/>
    <property type="project" value="UniProtKB-UniRule"/>
</dbReference>
<name>A0A235BN99_UNCW3</name>
<dbReference type="InterPro" id="IPR011650">
    <property type="entry name" value="Peptidase_M20_dimer"/>
</dbReference>
<comment type="caution">
    <text evidence="10">The sequence shown here is derived from an EMBL/GenBank/DDBJ whole genome shotgun (WGS) entry which is preliminary data.</text>
</comment>
<dbReference type="SUPFAM" id="SSF53187">
    <property type="entry name" value="Zn-dependent exopeptidases"/>
    <property type="match status" value="1"/>
</dbReference>
<accession>A0A235BN99</accession>
<gene>
    <name evidence="10" type="ORF">CH333_10280</name>
</gene>
<evidence type="ECO:0000256" key="7">
    <source>
        <dbReference type="PIRNR" id="PIRNR001123"/>
    </source>
</evidence>
<evidence type="ECO:0000259" key="9">
    <source>
        <dbReference type="Pfam" id="PF07687"/>
    </source>
</evidence>
<dbReference type="SUPFAM" id="SSF55031">
    <property type="entry name" value="Bacterial exopeptidase dimerisation domain"/>
    <property type="match status" value="1"/>
</dbReference>
<keyword evidence="2" id="KW-0645">Protease</keyword>
<evidence type="ECO:0000313" key="11">
    <source>
        <dbReference type="Proteomes" id="UP000215215"/>
    </source>
</evidence>
<keyword evidence="6" id="KW-0482">Metalloprotease</keyword>
<dbReference type="PROSITE" id="PS00758">
    <property type="entry name" value="ARGE_DAPE_CPG2_1"/>
    <property type="match status" value="1"/>
</dbReference>
<evidence type="ECO:0000313" key="10">
    <source>
        <dbReference type="EMBL" id="OYD13704.1"/>
    </source>
</evidence>
<dbReference type="Gene3D" id="3.30.70.360">
    <property type="match status" value="1"/>
</dbReference>
<dbReference type="InterPro" id="IPR008007">
    <property type="entry name" value="Peptidase_M42"/>
</dbReference>
<sequence length="388" mass="41684">MPHITPGGFMVNKDRLKLAFTELLKINSPSGKEGNLAIHLSSVLKEMGLSVGFDSANRVTGGDTGNLIAYLSGDDTLSPLMLNAHLDTVEPTEGRAPLIEGDIIRSDGNGILGADDKSGVACIIEALRVIIENGLPHPPVEVVFTVCEENGLLGVKNLDYSMIRAKMAYAVDTESPYKVVVGAPYHNSIVAKIYGKEAHAGTNPSLGINAIKVAADAISRIALGQIDEETTANIGVIRGGTATNIVPGFVEIKAEVRSHDEEKLERKTREIASELENSCKLFNKEIDGKPVTPRVRYEIGREYNAFRIGKEEEVVKRVFKAASTLKLQLETSVGGGGSDANIFNEKGIMTVVIGTGMENVHTKSEYISLEDMVVCSELLIRMVSYGGS</sequence>
<reference evidence="10 11" key="1">
    <citation type="submission" date="2017-07" db="EMBL/GenBank/DDBJ databases">
        <title>Recovery of genomes from metagenomes via a dereplication, aggregation, and scoring strategy.</title>
        <authorList>
            <person name="Sieber C.M."/>
            <person name="Probst A.J."/>
            <person name="Sharrar A."/>
            <person name="Thomas B.C."/>
            <person name="Hess M."/>
            <person name="Tringe S.G."/>
            <person name="Banfield J.F."/>
        </authorList>
    </citation>
    <scope>NUCLEOTIDE SEQUENCE [LARGE SCALE GENOMIC DNA]</scope>
    <source>
        <strain evidence="10">JGI_Cruoil_03_44_89</strain>
    </source>
</reference>
<dbReference type="GO" id="GO:0004177">
    <property type="term" value="F:aminopeptidase activity"/>
    <property type="evidence" value="ECO:0007669"/>
    <property type="project" value="UniProtKB-UniRule"/>
</dbReference>
<dbReference type="Pfam" id="PF07687">
    <property type="entry name" value="M20_dimer"/>
    <property type="match status" value="1"/>
</dbReference>
<protein>
    <recommendedName>
        <fullName evidence="9">Peptidase M20 dimerisation domain-containing protein</fullName>
    </recommendedName>
</protein>
<dbReference type="AlphaFoldDB" id="A0A235BN99"/>
<organism evidence="10 11">
    <name type="scientific">candidate division WOR-3 bacterium JGI_Cruoil_03_44_89</name>
    <dbReference type="NCBI Taxonomy" id="1973748"/>
    <lineage>
        <taxon>Bacteria</taxon>
        <taxon>Bacteria division WOR-3</taxon>
    </lineage>
</organism>
<dbReference type="PANTHER" id="PTHR42994">
    <property type="entry name" value="PEPTIDASE T"/>
    <property type="match status" value="1"/>
</dbReference>
<dbReference type="InterPro" id="IPR001261">
    <property type="entry name" value="ArgE/DapE_CS"/>
</dbReference>
<dbReference type="Pfam" id="PF01546">
    <property type="entry name" value="Peptidase_M20"/>
    <property type="match status" value="1"/>
</dbReference>
<evidence type="ECO:0000256" key="5">
    <source>
        <dbReference type="ARBA" id="ARBA00022833"/>
    </source>
</evidence>
<dbReference type="Gene3D" id="3.40.630.10">
    <property type="entry name" value="Zn peptidases"/>
    <property type="match status" value="1"/>
</dbReference>
<dbReference type="InterPro" id="IPR002933">
    <property type="entry name" value="Peptidase_M20"/>
</dbReference>
<feature type="domain" description="Peptidase M20 dimerisation" evidence="9">
    <location>
        <begin position="191"/>
        <end position="278"/>
    </location>
</feature>
<dbReference type="Proteomes" id="UP000215215">
    <property type="component" value="Unassembled WGS sequence"/>
</dbReference>
<dbReference type="GO" id="GO:0006508">
    <property type="term" value="P:proteolysis"/>
    <property type="evidence" value="ECO:0007669"/>
    <property type="project" value="UniProtKB-KW"/>
</dbReference>
<dbReference type="EMBL" id="NOZQ01000222">
    <property type="protein sequence ID" value="OYD13704.1"/>
    <property type="molecule type" value="Genomic_DNA"/>
</dbReference>
<keyword evidence="4" id="KW-0378">Hydrolase</keyword>